<protein>
    <submittedName>
        <fullName evidence="1">Uncharacterized protein</fullName>
    </submittedName>
</protein>
<dbReference type="EMBL" id="CP010777">
    <property type="protein sequence ID" value="AKQ46659.1"/>
    <property type="molecule type" value="Genomic_DNA"/>
</dbReference>
<dbReference type="KEGG" id="ruf:TH63_15170"/>
<reference evidence="1 2" key="1">
    <citation type="submission" date="2015-01" db="EMBL/GenBank/DDBJ databases">
        <title>Rufibacter sp./DG31D/ whole genome sequencing.</title>
        <authorList>
            <person name="Kim M.K."/>
            <person name="Srinivasan S."/>
            <person name="Lee J.-J."/>
        </authorList>
    </citation>
    <scope>NUCLEOTIDE SEQUENCE [LARGE SCALE GENOMIC DNA]</scope>
    <source>
        <strain evidence="1 2">DG31D</strain>
    </source>
</reference>
<dbReference type="AlphaFoldDB" id="A0A0H4VSA9"/>
<evidence type="ECO:0000313" key="1">
    <source>
        <dbReference type="EMBL" id="AKQ46659.1"/>
    </source>
</evidence>
<evidence type="ECO:0000313" key="2">
    <source>
        <dbReference type="Proteomes" id="UP000036458"/>
    </source>
</evidence>
<gene>
    <name evidence="1" type="ORF">TH63_15170</name>
</gene>
<name>A0A0H4VSA9_9BACT</name>
<sequence length="76" mass="8796">MPGGTAWKPRLSERQRVRGFLIVLVTFLIKEKSDRRRQGEGKKRVERKELDRNGLAYWQREQQSGSLAPRNTNTGG</sequence>
<dbReference type="PATRIC" id="fig|1379910.4.peg.3310"/>
<keyword evidence="2" id="KW-1185">Reference proteome</keyword>
<accession>A0A0H4VSA9</accession>
<dbReference type="Proteomes" id="UP000036458">
    <property type="component" value="Chromosome"/>
</dbReference>
<proteinExistence type="predicted"/>
<organism evidence="1 2">
    <name type="scientific">Rufibacter radiotolerans</name>
    <dbReference type="NCBI Taxonomy" id="1379910"/>
    <lineage>
        <taxon>Bacteria</taxon>
        <taxon>Pseudomonadati</taxon>
        <taxon>Bacteroidota</taxon>
        <taxon>Cytophagia</taxon>
        <taxon>Cytophagales</taxon>
        <taxon>Hymenobacteraceae</taxon>
        <taxon>Rufibacter</taxon>
    </lineage>
</organism>